<dbReference type="Proteomes" id="UP001347796">
    <property type="component" value="Unassembled WGS sequence"/>
</dbReference>
<dbReference type="GO" id="GO:0000775">
    <property type="term" value="C:chromosome, centromeric region"/>
    <property type="evidence" value="ECO:0007669"/>
    <property type="project" value="InterPro"/>
</dbReference>
<protein>
    <submittedName>
        <fullName evidence="1">Uncharacterized protein</fullName>
    </submittedName>
</protein>
<dbReference type="InterPro" id="IPR027801">
    <property type="entry name" value="CENP-P"/>
</dbReference>
<dbReference type="PANTHER" id="PTHR28577">
    <property type="entry name" value="CENTROMERE PROTEIN P"/>
    <property type="match status" value="1"/>
</dbReference>
<comment type="caution">
    <text evidence="1">The sequence shown here is derived from an EMBL/GenBank/DDBJ whole genome shotgun (WGS) entry which is preliminary data.</text>
</comment>
<sequence length="231" mass="26918">MEKENTDQLSEADVMDMLEIPSDVFENVEFTENNTSVISNNKSYTSRKHVMDGSFKIYLFNLEFETRQKKSKSDGCNLEVVDLKLNVEDHVYEDLSQSLQLIVNHYNVLGFFILMSTYASWRIKIEKIFNSFEEKYPGIAEVKSLKDNKCILQILVDGHSDFIFIIWYSWLVDESFHTTPEVKLGVKVSESLLKEDDSSCIRASPRIFRKMLENYDIEHSINTLINMINPK</sequence>
<keyword evidence="2" id="KW-1185">Reference proteome</keyword>
<dbReference type="PANTHER" id="PTHR28577:SF1">
    <property type="entry name" value="CENTROMERE PROTEIN P"/>
    <property type="match status" value="1"/>
</dbReference>
<dbReference type="EMBL" id="JAZGQO010000010">
    <property type="protein sequence ID" value="KAK6176823.1"/>
    <property type="molecule type" value="Genomic_DNA"/>
</dbReference>
<dbReference type="GO" id="GO:0034080">
    <property type="term" value="P:CENP-A containing chromatin assembly"/>
    <property type="evidence" value="ECO:0007669"/>
    <property type="project" value="InterPro"/>
</dbReference>
<accession>A0AAN8JJ55</accession>
<organism evidence="1 2">
    <name type="scientific">Patella caerulea</name>
    <name type="common">Rayed Mediterranean limpet</name>
    <dbReference type="NCBI Taxonomy" id="87958"/>
    <lineage>
        <taxon>Eukaryota</taxon>
        <taxon>Metazoa</taxon>
        <taxon>Spiralia</taxon>
        <taxon>Lophotrochozoa</taxon>
        <taxon>Mollusca</taxon>
        <taxon>Gastropoda</taxon>
        <taxon>Patellogastropoda</taxon>
        <taxon>Patelloidea</taxon>
        <taxon>Patellidae</taxon>
        <taxon>Patella</taxon>
    </lineage>
</organism>
<proteinExistence type="predicted"/>
<dbReference type="Pfam" id="PF13096">
    <property type="entry name" value="CENP-P"/>
    <property type="match status" value="1"/>
</dbReference>
<evidence type="ECO:0000313" key="2">
    <source>
        <dbReference type="Proteomes" id="UP001347796"/>
    </source>
</evidence>
<dbReference type="AlphaFoldDB" id="A0AAN8JJ55"/>
<evidence type="ECO:0000313" key="1">
    <source>
        <dbReference type="EMBL" id="KAK6176823.1"/>
    </source>
</evidence>
<reference evidence="1 2" key="1">
    <citation type="submission" date="2024-01" db="EMBL/GenBank/DDBJ databases">
        <title>The genome of the rayed Mediterranean limpet Patella caerulea (Linnaeus, 1758).</title>
        <authorList>
            <person name="Anh-Thu Weber A."/>
            <person name="Halstead-Nussloch G."/>
        </authorList>
    </citation>
    <scope>NUCLEOTIDE SEQUENCE [LARGE SCALE GENOMIC DNA]</scope>
    <source>
        <strain evidence="1">AATW-2023a</strain>
        <tissue evidence="1">Whole specimen</tissue>
    </source>
</reference>
<dbReference type="GO" id="GO:0005634">
    <property type="term" value="C:nucleus"/>
    <property type="evidence" value="ECO:0007669"/>
    <property type="project" value="TreeGrafter"/>
</dbReference>
<gene>
    <name evidence="1" type="ORF">SNE40_015051</name>
</gene>
<name>A0AAN8JJ55_PATCE</name>